<reference evidence="2" key="1">
    <citation type="submission" date="2017-12" db="EMBL/GenBank/DDBJ databases">
        <authorList>
            <consortium name="DOE Joint Genome Institute"/>
            <person name="Mondo S.J."/>
            <person name="Kjaerbolling I."/>
            <person name="Vesth T.C."/>
            <person name="Frisvad J.C."/>
            <person name="Nybo J.L."/>
            <person name="Theobald S."/>
            <person name="Kuo A."/>
            <person name="Bowyer P."/>
            <person name="Matsuda Y."/>
            <person name="Lyhne E.K."/>
            <person name="Kogle M.E."/>
            <person name="Clum A."/>
            <person name="Lipzen A."/>
            <person name="Salamov A."/>
            <person name="Ngan C.Y."/>
            <person name="Daum C."/>
            <person name="Chiniquy J."/>
            <person name="Barry K."/>
            <person name="LaButti K."/>
            <person name="Haridas S."/>
            <person name="Simmons B.A."/>
            <person name="Magnuson J.K."/>
            <person name="Mortensen U.H."/>
            <person name="Larsen T.O."/>
            <person name="Grigoriev I.V."/>
            <person name="Baker S.E."/>
            <person name="Andersen M.R."/>
            <person name="Nordberg H.P."/>
            <person name="Cantor M.N."/>
            <person name="Hua S.X."/>
        </authorList>
    </citation>
    <scope>NUCLEOTIDE SEQUENCE [LARGE SCALE GENOMIC DNA]</scope>
    <source>
        <strain evidence="2">IBT 19404</strain>
    </source>
</reference>
<keyword evidence="2" id="KW-1185">Reference proteome</keyword>
<name>A0A2J5HMS8_9EURO</name>
<protein>
    <recommendedName>
        <fullName evidence="3">Protein kinase domain-containing protein</fullName>
    </recommendedName>
</protein>
<dbReference type="EMBL" id="KZ559576">
    <property type="protein sequence ID" value="PLN78469.1"/>
    <property type="molecule type" value="Genomic_DNA"/>
</dbReference>
<dbReference type="Proteomes" id="UP000235023">
    <property type="component" value="Unassembled WGS sequence"/>
</dbReference>
<evidence type="ECO:0000313" key="1">
    <source>
        <dbReference type="EMBL" id="PLN78469.1"/>
    </source>
</evidence>
<accession>A0A2J5HMS8</accession>
<sequence length="188" mass="22034">MYELPLVSLSAVEVFQVLRKSEYSAVLKVAVGGEPRVMKVYRDRNPTASDSPEREIDLFVCESSTYQRLKEKGLCARGVIPYFYGILTNIQPAMALEDINDMHQLDLSTFSESRLLQMESILHDIHKAVLWIDFDCAQRLPEDNFSPRQEMWLQDENELMDYFTTSLPEDYREGKLRRTWVYYFQKKG</sequence>
<dbReference type="OrthoDB" id="4185642at2759"/>
<dbReference type="AlphaFoldDB" id="A0A2J5HMS8"/>
<evidence type="ECO:0008006" key="3">
    <source>
        <dbReference type="Google" id="ProtNLM"/>
    </source>
</evidence>
<evidence type="ECO:0000313" key="2">
    <source>
        <dbReference type="Proteomes" id="UP000235023"/>
    </source>
</evidence>
<organism evidence="1 2">
    <name type="scientific">Aspergillus taichungensis</name>
    <dbReference type="NCBI Taxonomy" id="482145"/>
    <lineage>
        <taxon>Eukaryota</taxon>
        <taxon>Fungi</taxon>
        <taxon>Dikarya</taxon>
        <taxon>Ascomycota</taxon>
        <taxon>Pezizomycotina</taxon>
        <taxon>Eurotiomycetes</taxon>
        <taxon>Eurotiomycetidae</taxon>
        <taxon>Eurotiales</taxon>
        <taxon>Aspergillaceae</taxon>
        <taxon>Aspergillus</taxon>
        <taxon>Aspergillus subgen. Circumdati</taxon>
    </lineage>
</organism>
<proteinExistence type="predicted"/>
<gene>
    <name evidence="1" type="ORF">BDW42DRAFT_187417</name>
</gene>